<dbReference type="EMBL" id="CP012669">
    <property type="protein sequence ID" value="ALE17402.1"/>
    <property type="molecule type" value="Genomic_DNA"/>
</dbReference>
<protein>
    <submittedName>
        <fullName evidence="8">Lipopolysaccharide biosynthesis protein WzxC</fullName>
    </submittedName>
</protein>
<evidence type="ECO:0000313" key="9">
    <source>
        <dbReference type="Proteomes" id="UP000057938"/>
    </source>
</evidence>
<dbReference type="KEGG" id="aep:AMC99_02122"/>
<evidence type="ECO:0000313" key="8">
    <source>
        <dbReference type="EMBL" id="ALE17402.1"/>
    </source>
</evidence>
<evidence type="ECO:0000256" key="2">
    <source>
        <dbReference type="ARBA" id="ARBA00007430"/>
    </source>
</evidence>
<keyword evidence="9" id="KW-1185">Reference proteome</keyword>
<dbReference type="PATRIC" id="fig|361183.4.peg.2085"/>
<dbReference type="InterPro" id="IPR050833">
    <property type="entry name" value="Poly_Biosynth_Transport"/>
</dbReference>
<keyword evidence="6 7" id="KW-0472">Membrane</keyword>
<sequence>MAWRWGTQFVAQLITWTSTILVVRLLEPTDYGLFAMTQVVLTALAFLNGHSFATSLIQTDRIDERRIAQVFGLLLMFNGALAAMQFLFAPYAAEYFGEPLVEHMLRIQAVIFLTVPFTALPSELLARRLEFRKQGQVNMVTALIGAGTALTLALAGFGVWALVYAPIAMFVSRAIGLSVAARLLVRPVFDPRGAGDLVTFGGTLTLCQLFWIIQSQSDIVIAGRTMSTHDLGLYSESLFLTLIVTGRFLPPINEVAMAAYSELSRAGRSLGPYFVRTARTVLMVVAPIYIGLSLTAESAILSLFGEKWAEMIPIVHGLALAMPFFALHLICSPTTNAMGRPKVYLGTSITGAFIMPALFLWGSANGAMGLVHAWWVAAPLLLTITLSLTLPRIGVKPLDLAKQLTPIALSCIVMAISVTLVQNLTHFDLPPLELAWNAVVGALTYIATLWFFWPRLVRETLDMLLNRQSAQP</sequence>
<comment type="similarity">
    <text evidence="2">Belongs to the polysaccharide synthase family.</text>
</comment>
<proteinExistence type="inferred from homology"/>
<dbReference type="Proteomes" id="UP000057938">
    <property type="component" value="Chromosome"/>
</dbReference>
<feature type="transmembrane region" description="Helical" evidence="7">
    <location>
        <begin position="281"/>
        <end position="305"/>
    </location>
</feature>
<feature type="transmembrane region" description="Helical" evidence="7">
    <location>
        <begin position="311"/>
        <end position="331"/>
    </location>
</feature>
<dbReference type="PANTHER" id="PTHR30250:SF10">
    <property type="entry name" value="LIPOPOLYSACCHARIDE BIOSYNTHESIS PROTEIN WZXC"/>
    <property type="match status" value="1"/>
</dbReference>
<dbReference type="GO" id="GO:0005886">
    <property type="term" value="C:plasma membrane"/>
    <property type="evidence" value="ECO:0007669"/>
    <property type="project" value="UniProtKB-SubCell"/>
</dbReference>
<comment type="subcellular location">
    <subcellularLocation>
        <location evidence="1">Cell membrane</location>
        <topology evidence="1">Multi-pass membrane protein</topology>
    </subcellularLocation>
</comment>
<feature type="transmembrane region" description="Helical" evidence="7">
    <location>
        <begin position="373"/>
        <end position="391"/>
    </location>
</feature>
<dbReference type="PANTHER" id="PTHR30250">
    <property type="entry name" value="PST FAMILY PREDICTED COLANIC ACID TRANSPORTER"/>
    <property type="match status" value="1"/>
</dbReference>
<reference evidence="8 9" key="1">
    <citation type="submission" date="2015-09" db="EMBL/GenBank/DDBJ databases">
        <title>Complete genome sequence of a benzo[a]pyrene-degrading bacterium Altererythrobacter epoxidivorans CGMCC 1.7731T.</title>
        <authorList>
            <person name="Li Z."/>
            <person name="Cheng H."/>
            <person name="Huo Y."/>
            <person name="Xu X."/>
        </authorList>
    </citation>
    <scope>NUCLEOTIDE SEQUENCE [LARGE SCALE GENOMIC DNA]</scope>
    <source>
        <strain evidence="8 9">CGMCC 1.7731</strain>
    </source>
</reference>
<feature type="transmembrane region" description="Helical" evidence="7">
    <location>
        <begin position="403"/>
        <end position="422"/>
    </location>
</feature>
<feature type="transmembrane region" description="Helical" evidence="7">
    <location>
        <begin position="137"/>
        <end position="157"/>
    </location>
</feature>
<name>A0A0M3TAP3_9SPHN</name>
<keyword evidence="5 7" id="KW-1133">Transmembrane helix</keyword>
<evidence type="ECO:0000256" key="6">
    <source>
        <dbReference type="ARBA" id="ARBA00023136"/>
    </source>
</evidence>
<dbReference type="Pfam" id="PF13440">
    <property type="entry name" value="Polysacc_synt_3"/>
    <property type="match status" value="1"/>
</dbReference>
<gene>
    <name evidence="8" type="ORF">AMC99_02122</name>
</gene>
<evidence type="ECO:0000256" key="7">
    <source>
        <dbReference type="SAM" id="Phobius"/>
    </source>
</evidence>
<feature type="transmembrane region" description="Helical" evidence="7">
    <location>
        <begin position="343"/>
        <end position="361"/>
    </location>
</feature>
<dbReference type="AlphaFoldDB" id="A0A0M3TAP3"/>
<feature type="transmembrane region" description="Helical" evidence="7">
    <location>
        <begin position="163"/>
        <end position="185"/>
    </location>
</feature>
<evidence type="ECO:0000256" key="4">
    <source>
        <dbReference type="ARBA" id="ARBA00022692"/>
    </source>
</evidence>
<organism evidence="8 9">
    <name type="scientific">Altererythrobacter epoxidivorans</name>
    <dbReference type="NCBI Taxonomy" id="361183"/>
    <lineage>
        <taxon>Bacteria</taxon>
        <taxon>Pseudomonadati</taxon>
        <taxon>Pseudomonadota</taxon>
        <taxon>Alphaproteobacteria</taxon>
        <taxon>Sphingomonadales</taxon>
        <taxon>Erythrobacteraceae</taxon>
        <taxon>Altererythrobacter</taxon>
    </lineage>
</organism>
<feature type="transmembrane region" description="Helical" evidence="7">
    <location>
        <begin position="70"/>
        <end position="93"/>
    </location>
</feature>
<evidence type="ECO:0000256" key="3">
    <source>
        <dbReference type="ARBA" id="ARBA00022475"/>
    </source>
</evidence>
<feature type="transmembrane region" description="Helical" evidence="7">
    <location>
        <begin position="31"/>
        <end position="49"/>
    </location>
</feature>
<dbReference type="STRING" id="361183.AMC99_02122"/>
<accession>A0A0M3TAP3</accession>
<feature type="transmembrane region" description="Helical" evidence="7">
    <location>
        <begin position="105"/>
        <end position="125"/>
    </location>
</feature>
<evidence type="ECO:0000256" key="1">
    <source>
        <dbReference type="ARBA" id="ARBA00004651"/>
    </source>
</evidence>
<feature type="transmembrane region" description="Helical" evidence="7">
    <location>
        <begin position="434"/>
        <end position="453"/>
    </location>
</feature>
<dbReference type="CDD" id="cd13127">
    <property type="entry name" value="MATE_tuaB_like"/>
    <property type="match status" value="1"/>
</dbReference>
<evidence type="ECO:0000256" key="5">
    <source>
        <dbReference type="ARBA" id="ARBA00022989"/>
    </source>
</evidence>
<keyword evidence="3" id="KW-1003">Cell membrane</keyword>
<keyword evidence="4 7" id="KW-0812">Transmembrane</keyword>